<dbReference type="SMART" id="SM00347">
    <property type="entry name" value="HTH_MARR"/>
    <property type="match status" value="1"/>
</dbReference>
<evidence type="ECO:0000313" key="3">
    <source>
        <dbReference type="Proteomes" id="UP000630353"/>
    </source>
</evidence>
<sequence>MHMLTANKLGALGVLIGDLTRDTVGELSPTAAAILLTLHHHGDATATTLAAIAGISQPTAVRVCGGLIDRGLVVHGERVGKAAPLRLTEAGTARTLALQSARLAALDRLLAPLKDAERDQLARLLDGMLAGATASRRFARTTCRLCDHALCDGPACPVGTRAAAIERAERNREG</sequence>
<dbReference type="AlphaFoldDB" id="A0A918XP15"/>
<dbReference type="InterPro" id="IPR000835">
    <property type="entry name" value="HTH_MarR-typ"/>
</dbReference>
<evidence type="ECO:0000259" key="1">
    <source>
        <dbReference type="SMART" id="SM00347"/>
    </source>
</evidence>
<comment type="caution">
    <text evidence="2">The sequence shown here is derived from an EMBL/GenBank/DDBJ whole genome shotgun (WGS) entry which is preliminary data.</text>
</comment>
<proteinExistence type="predicted"/>
<protein>
    <recommendedName>
        <fullName evidence="1">HTH marR-type domain-containing protein</fullName>
    </recommendedName>
</protein>
<reference evidence="2" key="1">
    <citation type="journal article" date="2014" name="Int. J. Syst. Evol. Microbiol.">
        <title>Complete genome sequence of Corynebacterium casei LMG S-19264T (=DSM 44701T), isolated from a smear-ripened cheese.</title>
        <authorList>
            <consortium name="US DOE Joint Genome Institute (JGI-PGF)"/>
            <person name="Walter F."/>
            <person name="Albersmeier A."/>
            <person name="Kalinowski J."/>
            <person name="Ruckert C."/>
        </authorList>
    </citation>
    <scope>NUCLEOTIDE SEQUENCE</scope>
    <source>
        <strain evidence="2">KCTC 42651</strain>
    </source>
</reference>
<evidence type="ECO:0000313" key="2">
    <source>
        <dbReference type="EMBL" id="GHD43527.1"/>
    </source>
</evidence>
<reference evidence="2" key="2">
    <citation type="submission" date="2020-09" db="EMBL/GenBank/DDBJ databases">
        <authorList>
            <person name="Sun Q."/>
            <person name="Kim S."/>
        </authorList>
    </citation>
    <scope>NUCLEOTIDE SEQUENCE</scope>
    <source>
        <strain evidence="2">KCTC 42651</strain>
    </source>
</reference>
<dbReference type="Pfam" id="PF12802">
    <property type="entry name" value="MarR_2"/>
    <property type="match status" value="1"/>
</dbReference>
<dbReference type="Gene3D" id="1.10.10.10">
    <property type="entry name" value="Winged helix-like DNA-binding domain superfamily/Winged helix DNA-binding domain"/>
    <property type="match status" value="1"/>
</dbReference>
<organism evidence="2 3">
    <name type="scientific">Thalassobaculum fulvum</name>
    <dbReference type="NCBI Taxonomy" id="1633335"/>
    <lineage>
        <taxon>Bacteria</taxon>
        <taxon>Pseudomonadati</taxon>
        <taxon>Pseudomonadota</taxon>
        <taxon>Alphaproteobacteria</taxon>
        <taxon>Rhodospirillales</taxon>
        <taxon>Thalassobaculaceae</taxon>
        <taxon>Thalassobaculum</taxon>
    </lineage>
</organism>
<accession>A0A918XP15</accession>
<dbReference type="EMBL" id="BMZS01000002">
    <property type="protein sequence ID" value="GHD43527.1"/>
    <property type="molecule type" value="Genomic_DNA"/>
</dbReference>
<dbReference type="InterPro" id="IPR036390">
    <property type="entry name" value="WH_DNA-bd_sf"/>
</dbReference>
<dbReference type="GO" id="GO:0003700">
    <property type="term" value="F:DNA-binding transcription factor activity"/>
    <property type="evidence" value="ECO:0007669"/>
    <property type="project" value="InterPro"/>
</dbReference>
<gene>
    <name evidence="2" type="ORF">GCM10017083_09820</name>
</gene>
<dbReference type="Proteomes" id="UP000630353">
    <property type="component" value="Unassembled WGS sequence"/>
</dbReference>
<name>A0A918XP15_9PROT</name>
<keyword evidence="3" id="KW-1185">Reference proteome</keyword>
<feature type="domain" description="HTH marR-type" evidence="1">
    <location>
        <begin position="20"/>
        <end position="118"/>
    </location>
</feature>
<dbReference type="InterPro" id="IPR036388">
    <property type="entry name" value="WH-like_DNA-bd_sf"/>
</dbReference>
<dbReference type="SUPFAM" id="SSF46785">
    <property type="entry name" value="Winged helix' DNA-binding domain"/>
    <property type="match status" value="1"/>
</dbReference>